<dbReference type="FunFam" id="1.10.340.70:FF:000001">
    <property type="entry name" value="Retrovirus-related Pol polyprotein from transposon gypsy-like Protein"/>
    <property type="match status" value="1"/>
</dbReference>
<dbReference type="Ensembl" id="ENSAMXT00000041345.1">
    <property type="protein sequence ID" value="ENSAMXP00000042538.1"/>
    <property type="gene ID" value="ENSAMXG00000029230.1"/>
</dbReference>
<keyword evidence="11" id="KW-0378">Hydrolase</keyword>
<dbReference type="InterPro" id="IPR043128">
    <property type="entry name" value="Rev_trsase/Diguanyl_cyclase"/>
</dbReference>
<feature type="region of interest" description="Disordered" evidence="20">
    <location>
        <begin position="1"/>
        <end position="20"/>
    </location>
</feature>
<evidence type="ECO:0000259" key="21">
    <source>
        <dbReference type="PROSITE" id="PS50878"/>
    </source>
</evidence>
<evidence type="ECO:0000256" key="6">
    <source>
        <dbReference type="ARBA" id="ARBA00022695"/>
    </source>
</evidence>
<dbReference type="PANTHER" id="PTHR37984:SF5">
    <property type="entry name" value="PROTEIN NYNRIN-LIKE"/>
    <property type="match status" value="1"/>
</dbReference>
<evidence type="ECO:0000256" key="3">
    <source>
        <dbReference type="ARBA" id="ARBA00012493"/>
    </source>
</evidence>
<evidence type="ECO:0000256" key="12">
    <source>
        <dbReference type="ARBA" id="ARBA00022842"/>
    </source>
</evidence>
<keyword evidence="12" id="KW-0460">Magnesium</keyword>
<dbReference type="InterPro" id="IPR021109">
    <property type="entry name" value="Peptidase_aspartic_dom_sf"/>
</dbReference>
<dbReference type="GO" id="GO:0006310">
    <property type="term" value="P:DNA recombination"/>
    <property type="evidence" value="ECO:0007669"/>
    <property type="project" value="UniProtKB-KW"/>
</dbReference>
<keyword evidence="19" id="KW-0175">Coiled coil</keyword>
<dbReference type="PANTHER" id="PTHR37984">
    <property type="entry name" value="PROTEIN CBG26694"/>
    <property type="match status" value="1"/>
</dbReference>
<reference evidence="23" key="4">
    <citation type="submission" date="2025-09" db="UniProtKB">
        <authorList>
            <consortium name="Ensembl"/>
        </authorList>
    </citation>
    <scope>IDENTIFICATION</scope>
</reference>
<dbReference type="GO" id="GO:0006508">
    <property type="term" value="P:proteolysis"/>
    <property type="evidence" value="ECO:0007669"/>
    <property type="project" value="UniProtKB-KW"/>
</dbReference>
<dbReference type="EC" id="2.7.7.49" evidence="3"/>
<name>A0A3B1JJM2_ASTMX</name>
<dbReference type="Pfam" id="PF03732">
    <property type="entry name" value="Retrotrans_gag"/>
    <property type="match status" value="1"/>
</dbReference>
<keyword evidence="9" id="KW-0064">Aspartyl protease</keyword>
<evidence type="ECO:0000256" key="19">
    <source>
        <dbReference type="SAM" id="Coils"/>
    </source>
</evidence>
<dbReference type="InterPro" id="IPR056924">
    <property type="entry name" value="SH3_Tf2-1"/>
</dbReference>
<dbReference type="Pfam" id="PF13975">
    <property type="entry name" value="gag-asp_proteas"/>
    <property type="match status" value="1"/>
</dbReference>
<dbReference type="FunFam" id="3.10.10.10:FF:000007">
    <property type="entry name" value="Retrovirus-related Pol polyprotein from transposon 17.6-like Protein"/>
    <property type="match status" value="1"/>
</dbReference>
<evidence type="ECO:0000256" key="15">
    <source>
        <dbReference type="ARBA" id="ARBA00022932"/>
    </source>
</evidence>
<dbReference type="InterPro" id="IPR041588">
    <property type="entry name" value="Integrase_H2C2"/>
</dbReference>
<dbReference type="InterPro" id="IPR005162">
    <property type="entry name" value="Retrotrans_gag_dom"/>
</dbReference>
<dbReference type="Pfam" id="PF24626">
    <property type="entry name" value="SH3_Tf2-1"/>
    <property type="match status" value="1"/>
</dbReference>
<keyword evidence="6" id="KW-0548">Nucleotidyltransferase</keyword>
<dbReference type="InterPro" id="IPR012337">
    <property type="entry name" value="RNaseH-like_sf"/>
</dbReference>
<keyword evidence="16" id="KW-0238">DNA-binding</keyword>
<evidence type="ECO:0000256" key="18">
    <source>
        <dbReference type="ARBA" id="ARBA00039658"/>
    </source>
</evidence>
<keyword evidence="7" id="KW-0540">Nuclease</keyword>
<dbReference type="SUPFAM" id="SSF56672">
    <property type="entry name" value="DNA/RNA polymerases"/>
    <property type="match status" value="1"/>
</dbReference>
<feature type="domain" description="Reverse transcriptase" evidence="21">
    <location>
        <begin position="652"/>
        <end position="831"/>
    </location>
</feature>
<evidence type="ECO:0000256" key="17">
    <source>
        <dbReference type="ARBA" id="ARBA00023172"/>
    </source>
</evidence>
<evidence type="ECO:0000256" key="14">
    <source>
        <dbReference type="ARBA" id="ARBA00022918"/>
    </source>
</evidence>
<keyword evidence="13" id="KW-0229">DNA integration</keyword>
<sequence>MEAREASTGDAPSPPLDFTAGPFVTRRGSVNEIIDTLSRLYIDSEEEEVEQTCLEEQEELPEWPLPPPTLDAPIDDSLHARVAELEKCYTSLETKVQEMVEQQRTEMVEEMERWKEEVRKTWTGLEQNDKRIEQRLSYNQERQGEKLAKLIDMEIRELGKSVVDCLKRRDKQLEKRLQSVPPTASTPITPAKTVRHTLGLGRSSLVPESWSSAQVKPPIKLEFPKYGGPGEETDPITFIEKCEEFLAVRPLTNQETLAALTSVLSGTAKDWWKAERKSVKTWGAFKTIFLRSFLSEDYEAEAERCLRDRHQGINESIRDFAFQYRALCLRWKENMPEKELLQAILRNCNPRLASLLRGAVSSVDELVRVGTLVERDLLEAKSYWNRAHQDTSLERTPAGKGAKRGHPQSLGHTNMVQHASPQIKTLTLPLSVRGQQVTAMIDTGSTFSLIQEGTWDRMKRTQEVWRSGRGQKFILANGQTQTAKGVVELDCELGKCQAKRPFYVMENKDHVFSLVLGLDFLHDTGLILDFQKDVYILPGGDTVPFGGEGESPPFSYADMRLCIAQEDYVPLDYEEEQEINKLVEGADITSQAKQDLHKLLSQWPSVCTNQLGRTMIVLHHITTNDNLPIRQKPYKVSIEKQQLIKEAIEDMQRRGIVRPSTSPWASPVVLVPKKEGGVRFCVDYRRMNSKTHLDAYPMPQVQEILESLHGAAIFSTLDLKSGYWQVGLEPDSIPKTAFITCQGLYEFTVLPFGIKNAAATFQRLMDSVLVNLKGKSCFVYINDIVVYSSTIEQHLGHLEEVFRCLHQAGLTLNLRKCNLLQRSLIFLGHVISGEGICTEPGKVEAIQAFPEPRSIKELQRFLGMAGWYHRFITHFSERAAILNALKKKNAPWIWTQECQKAFEDIKQALITAPVLTPPNFSEPFQIQTDASDQGLGAVLSQGTDGLEHVVAYASRLLQGAERNYSTAEKECLAVVWAVEKWRVYLEGRHFTVITDHSALSWVFNHPKPTSRLTRWAIRLQTFDFSVQYRKGKCNIVPDTLSRIPDRMTEGVMAPCQVTGSSDGLPVDWAEIARAQEVDGTLQPQRDETGNQETRKDRIHFVTKNDILFRAVPNQQLGHTLQVVVPVQHREAFLQYAHDNPLSGHLGQMKTLLRLLNIAYWPSIRRDVWTYCKSCEICQKYKPRISKLSGRLQSTPVVEPGYMLGVDLMGPLPKSPRQNEHLLVIVDYCSKWVEMFPLREAKTSQIVQILIKDIFTRWGTPAYLVSDRGAQFTSRLLHATCRQWGVVQKLTTAYHPQTNLTERVNRTLKTMIASYVKDKHRLWDQWIPEFRFAINSAWQESTGFTPAEVALGRKLKGPLERLLSQPPNPDHDAYKVVQRQQDLFCQIRDNVDKAQAKQAKFYNRRRKQVNFVGGDLVWVETHPLSRADKGFAAKLAEKWKGPAKIIRKISPVNYEIEYLDDSSRVDTIHVENLKYYYGRVGSTLKGVGV</sequence>
<dbReference type="GeneTree" id="ENSGT01100000263500"/>
<dbReference type="PROSITE" id="PS50994">
    <property type="entry name" value="INTEGRASE"/>
    <property type="match status" value="1"/>
</dbReference>
<keyword evidence="4" id="KW-0645">Protease</keyword>
<dbReference type="InterPro" id="IPR050951">
    <property type="entry name" value="Retrovirus_Pol_polyprotein"/>
</dbReference>
<reference evidence="24" key="2">
    <citation type="journal article" date="2014" name="Nat. Commun.">
        <title>The cavefish genome reveals candidate genes for eye loss.</title>
        <authorList>
            <person name="McGaugh S.E."/>
            <person name="Gross J.B."/>
            <person name="Aken B."/>
            <person name="Blin M."/>
            <person name="Borowsky R."/>
            <person name="Chalopin D."/>
            <person name="Hinaux H."/>
            <person name="Jeffery W.R."/>
            <person name="Keene A."/>
            <person name="Ma L."/>
            <person name="Minx P."/>
            <person name="Murphy D."/>
            <person name="O'Quin K.E."/>
            <person name="Retaux S."/>
            <person name="Rohner N."/>
            <person name="Searle S.M."/>
            <person name="Stahl B.A."/>
            <person name="Tabin C."/>
            <person name="Volff J.N."/>
            <person name="Yoshizawa M."/>
            <person name="Warren W.C."/>
        </authorList>
    </citation>
    <scope>NUCLEOTIDE SEQUENCE [LARGE SCALE GENOMIC DNA]</scope>
    <source>
        <strain evidence="24">female</strain>
    </source>
</reference>
<dbReference type="Pfam" id="PF00078">
    <property type="entry name" value="RVT_1"/>
    <property type="match status" value="1"/>
</dbReference>
<dbReference type="FunFam" id="3.30.70.270:FF:000020">
    <property type="entry name" value="Transposon Tf2-6 polyprotein-like Protein"/>
    <property type="match status" value="1"/>
</dbReference>
<evidence type="ECO:0000256" key="2">
    <source>
        <dbReference type="ARBA" id="ARBA00012180"/>
    </source>
</evidence>
<protein>
    <recommendedName>
        <fullName evidence="18">Gypsy retrotransposon integrase-like protein 1</fullName>
        <ecNumber evidence="3">2.7.7.49</ecNumber>
        <ecNumber evidence="2">3.1.26.4</ecNumber>
    </recommendedName>
</protein>
<evidence type="ECO:0000256" key="11">
    <source>
        <dbReference type="ARBA" id="ARBA00022801"/>
    </source>
</evidence>
<dbReference type="Proteomes" id="UP000018467">
    <property type="component" value="Unassembled WGS sequence"/>
</dbReference>
<keyword evidence="24" id="KW-1185">Reference proteome</keyword>
<keyword evidence="8" id="KW-0479">Metal-binding</keyword>
<dbReference type="SUPFAM" id="SSF50630">
    <property type="entry name" value="Acid proteases"/>
    <property type="match status" value="1"/>
</dbReference>
<organism evidence="23 24">
    <name type="scientific">Astyanax mexicanus</name>
    <name type="common">Blind cave fish</name>
    <name type="synonym">Astyanax fasciatus mexicanus</name>
    <dbReference type="NCBI Taxonomy" id="7994"/>
    <lineage>
        <taxon>Eukaryota</taxon>
        <taxon>Metazoa</taxon>
        <taxon>Chordata</taxon>
        <taxon>Craniata</taxon>
        <taxon>Vertebrata</taxon>
        <taxon>Euteleostomi</taxon>
        <taxon>Actinopterygii</taxon>
        <taxon>Neopterygii</taxon>
        <taxon>Teleostei</taxon>
        <taxon>Ostariophysi</taxon>
        <taxon>Characiformes</taxon>
        <taxon>Characoidei</taxon>
        <taxon>Acestrorhamphidae</taxon>
        <taxon>Acestrorhamphinae</taxon>
        <taxon>Astyanax</taxon>
    </lineage>
</organism>
<dbReference type="InterPro" id="IPR036397">
    <property type="entry name" value="RNaseH_sf"/>
</dbReference>
<dbReference type="CDD" id="cd09274">
    <property type="entry name" value="RNase_HI_RT_Ty3"/>
    <property type="match status" value="1"/>
</dbReference>
<dbReference type="Gene3D" id="3.30.420.10">
    <property type="entry name" value="Ribonuclease H-like superfamily/Ribonuclease H"/>
    <property type="match status" value="1"/>
</dbReference>
<dbReference type="Pfam" id="PF17921">
    <property type="entry name" value="Integrase_H2C2"/>
    <property type="match status" value="1"/>
</dbReference>
<dbReference type="InParanoid" id="A0A3B1JJM2"/>
<dbReference type="InterPro" id="IPR041373">
    <property type="entry name" value="RT_RNaseH"/>
</dbReference>
<evidence type="ECO:0000256" key="5">
    <source>
        <dbReference type="ARBA" id="ARBA00022679"/>
    </source>
</evidence>
<dbReference type="Gene3D" id="1.10.340.70">
    <property type="match status" value="1"/>
</dbReference>
<proteinExistence type="inferred from homology"/>
<dbReference type="GO" id="GO:0003887">
    <property type="term" value="F:DNA-directed DNA polymerase activity"/>
    <property type="evidence" value="ECO:0007669"/>
    <property type="project" value="UniProtKB-KW"/>
</dbReference>
<evidence type="ECO:0000256" key="13">
    <source>
        <dbReference type="ARBA" id="ARBA00022908"/>
    </source>
</evidence>
<dbReference type="FunFam" id="3.10.20.370:FF:000001">
    <property type="entry name" value="Retrovirus-related Pol polyprotein from transposon 17.6-like protein"/>
    <property type="match status" value="1"/>
</dbReference>
<reference evidence="24" key="1">
    <citation type="submission" date="2013-03" db="EMBL/GenBank/DDBJ databases">
        <authorList>
            <person name="Jeffery W."/>
            <person name="Warren W."/>
            <person name="Wilson R.K."/>
        </authorList>
    </citation>
    <scope>NUCLEOTIDE SEQUENCE</scope>
    <source>
        <strain evidence="24">female</strain>
    </source>
</reference>
<dbReference type="GO" id="GO:0046872">
    <property type="term" value="F:metal ion binding"/>
    <property type="evidence" value="ECO:0007669"/>
    <property type="project" value="UniProtKB-KW"/>
</dbReference>
<dbReference type="GO" id="GO:0004190">
    <property type="term" value="F:aspartic-type endopeptidase activity"/>
    <property type="evidence" value="ECO:0007669"/>
    <property type="project" value="UniProtKB-KW"/>
</dbReference>
<dbReference type="InterPro" id="IPR001584">
    <property type="entry name" value="Integrase_cat-core"/>
</dbReference>
<feature type="domain" description="Integrase catalytic" evidence="22">
    <location>
        <begin position="1191"/>
        <end position="1353"/>
    </location>
</feature>
<evidence type="ECO:0000256" key="4">
    <source>
        <dbReference type="ARBA" id="ARBA00022670"/>
    </source>
</evidence>
<evidence type="ECO:0000256" key="10">
    <source>
        <dbReference type="ARBA" id="ARBA00022759"/>
    </source>
</evidence>
<dbReference type="PROSITE" id="PS50878">
    <property type="entry name" value="RT_POL"/>
    <property type="match status" value="1"/>
</dbReference>
<keyword evidence="17" id="KW-0233">DNA recombination</keyword>
<evidence type="ECO:0000256" key="8">
    <source>
        <dbReference type="ARBA" id="ARBA00022723"/>
    </source>
</evidence>
<dbReference type="GO" id="GO:0004523">
    <property type="term" value="F:RNA-DNA hybrid ribonuclease activity"/>
    <property type="evidence" value="ECO:0007669"/>
    <property type="project" value="UniProtKB-EC"/>
</dbReference>
<dbReference type="InterPro" id="IPR001969">
    <property type="entry name" value="Aspartic_peptidase_AS"/>
</dbReference>
<dbReference type="GO" id="GO:0003677">
    <property type="term" value="F:DNA binding"/>
    <property type="evidence" value="ECO:0007669"/>
    <property type="project" value="UniProtKB-KW"/>
</dbReference>
<accession>A0A3B1JJM2</accession>
<dbReference type="Pfam" id="PF17917">
    <property type="entry name" value="RT_RNaseH"/>
    <property type="match status" value="1"/>
</dbReference>
<keyword evidence="14" id="KW-0695">RNA-directed DNA polymerase</keyword>
<keyword evidence="5" id="KW-0808">Transferase</keyword>
<evidence type="ECO:0000256" key="16">
    <source>
        <dbReference type="ARBA" id="ARBA00023125"/>
    </source>
</evidence>
<dbReference type="EC" id="3.1.26.4" evidence="2"/>
<feature type="coiled-coil region" evidence="19">
    <location>
        <begin position="82"/>
        <end position="117"/>
    </location>
</feature>
<evidence type="ECO:0000256" key="7">
    <source>
        <dbReference type="ARBA" id="ARBA00022722"/>
    </source>
</evidence>
<dbReference type="FunFam" id="3.30.420.10:FF:000032">
    <property type="entry name" value="Retrovirus-related Pol polyprotein from transposon 297-like Protein"/>
    <property type="match status" value="1"/>
</dbReference>
<dbReference type="Gene3D" id="3.30.70.270">
    <property type="match status" value="2"/>
</dbReference>
<dbReference type="SUPFAM" id="SSF53098">
    <property type="entry name" value="Ribonuclease H-like"/>
    <property type="match status" value="1"/>
</dbReference>
<evidence type="ECO:0000256" key="1">
    <source>
        <dbReference type="ARBA" id="ARBA00010879"/>
    </source>
</evidence>
<dbReference type="GO" id="GO:0015074">
    <property type="term" value="P:DNA integration"/>
    <property type="evidence" value="ECO:0007669"/>
    <property type="project" value="UniProtKB-KW"/>
</dbReference>
<evidence type="ECO:0000313" key="23">
    <source>
        <dbReference type="Ensembl" id="ENSAMXP00000042538.1"/>
    </source>
</evidence>
<keyword evidence="15" id="KW-0239">DNA-directed DNA polymerase</keyword>
<dbReference type="Pfam" id="PF00665">
    <property type="entry name" value="rve"/>
    <property type="match status" value="1"/>
</dbReference>
<dbReference type="InterPro" id="IPR000477">
    <property type="entry name" value="RT_dom"/>
</dbReference>
<dbReference type="InterPro" id="IPR043502">
    <property type="entry name" value="DNA/RNA_pol_sf"/>
</dbReference>
<feature type="region of interest" description="Disordered" evidence="20">
    <location>
        <begin position="393"/>
        <end position="413"/>
    </location>
</feature>
<evidence type="ECO:0000259" key="22">
    <source>
        <dbReference type="PROSITE" id="PS50994"/>
    </source>
</evidence>
<comment type="similarity">
    <text evidence="1">Belongs to the beta type-B retroviral polymerase family. HERV class-II K(HML-2) pol subfamily.</text>
</comment>
<dbReference type="Gene3D" id="2.40.70.10">
    <property type="entry name" value="Acid Proteases"/>
    <property type="match status" value="1"/>
</dbReference>
<dbReference type="Gene3D" id="3.10.10.10">
    <property type="entry name" value="HIV Type 1 Reverse Transcriptase, subunit A, domain 1"/>
    <property type="match status" value="1"/>
</dbReference>
<keyword evidence="10" id="KW-0255">Endonuclease</keyword>
<evidence type="ECO:0000313" key="24">
    <source>
        <dbReference type="Proteomes" id="UP000018467"/>
    </source>
</evidence>
<dbReference type="PROSITE" id="PS00141">
    <property type="entry name" value="ASP_PROTEASE"/>
    <property type="match status" value="1"/>
</dbReference>
<dbReference type="GO" id="GO:0003964">
    <property type="term" value="F:RNA-directed DNA polymerase activity"/>
    <property type="evidence" value="ECO:0007669"/>
    <property type="project" value="UniProtKB-KW"/>
</dbReference>
<reference evidence="23" key="3">
    <citation type="submission" date="2025-08" db="UniProtKB">
        <authorList>
            <consortium name="Ensembl"/>
        </authorList>
    </citation>
    <scope>IDENTIFICATION</scope>
</reference>
<evidence type="ECO:0000256" key="20">
    <source>
        <dbReference type="SAM" id="MobiDB-lite"/>
    </source>
</evidence>
<evidence type="ECO:0000256" key="9">
    <source>
        <dbReference type="ARBA" id="ARBA00022750"/>
    </source>
</evidence>
<dbReference type="CDD" id="cd00303">
    <property type="entry name" value="retropepsin_like"/>
    <property type="match status" value="1"/>
</dbReference>
<dbReference type="CDD" id="cd01647">
    <property type="entry name" value="RT_LTR"/>
    <property type="match status" value="1"/>
</dbReference>